<gene>
    <name evidence="7" type="ORF">HERILL_LOCUS412</name>
</gene>
<dbReference type="GO" id="GO:0016256">
    <property type="term" value="P:N-glycan processing to lysosome"/>
    <property type="evidence" value="ECO:0007669"/>
    <property type="project" value="TreeGrafter"/>
</dbReference>
<comment type="similarity">
    <text evidence="1">Belongs to the stealth family.</text>
</comment>
<proteinExistence type="inferred from homology"/>
<dbReference type="FunCoup" id="A0A7R8UAC5">
    <property type="interactions" value="1103"/>
</dbReference>
<evidence type="ECO:0000256" key="5">
    <source>
        <dbReference type="ARBA" id="ARBA00023180"/>
    </source>
</evidence>
<dbReference type="Gene3D" id="4.10.470.20">
    <property type="match status" value="1"/>
</dbReference>
<evidence type="ECO:0000256" key="3">
    <source>
        <dbReference type="ARBA" id="ARBA00022737"/>
    </source>
</evidence>
<dbReference type="InterPro" id="IPR047141">
    <property type="entry name" value="Stealth"/>
</dbReference>
<dbReference type="Pfam" id="PF11380">
    <property type="entry name" value="Stealth_CR2"/>
    <property type="match status" value="1"/>
</dbReference>
<dbReference type="GO" id="GO:0046835">
    <property type="term" value="P:carbohydrate phosphorylation"/>
    <property type="evidence" value="ECO:0007669"/>
    <property type="project" value="TreeGrafter"/>
</dbReference>
<dbReference type="InterPro" id="IPR000800">
    <property type="entry name" value="Notch_dom"/>
</dbReference>
<feature type="domain" description="LNR" evidence="6">
    <location>
        <begin position="221"/>
        <end position="256"/>
    </location>
</feature>
<dbReference type="GO" id="GO:0003976">
    <property type="term" value="F:UDP-N-acetylglucosamine-lysosomal-enzyme N-acetylglucosaminephosphotransferase activity"/>
    <property type="evidence" value="ECO:0007669"/>
    <property type="project" value="TreeGrafter"/>
</dbReference>
<evidence type="ECO:0000256" key="2">
    <source>
        <dbReference type="ARBA" id="ARBA00022679"/>
    </source>
</evidence>
<dbReference type="SMART" id="SM00004">
    <property type="entry name" value="NL"/>
    <property type="match status" value="1"/>
</dbReference>
<evidence type="ECO:0000259" key="6">
    <source>
        <dbReference type="PROSITE" id="PS50258"/>
    </source>
</evidence>
<dbReference type="Pfam" id="PF17101">
    <property type="entry name" value="Stealth_CR1"/>
    <property type="match status" value="1"/>
</dbReference>
<keyword evidence="4" id="KW-1015">Disulfide bond</keyword>
<dbReference type="InterPro" id="IPR031356">
    <property type="entry name" value="Stealth_CR4"/>
</dbReference>
<name>A0A7R8UAC5_HERIL</name>
<dbReference type="Proteomes" id="UP000594454">
    <property type="component" value="Chromosome 1"/>
</dbReference>
<dbReference type="PROSITE" id="PS50258">
    <property type="entry name" value="LNR"/>
    <property type="match status" value="1"/>
</dbReference>
<dbReference type="InterPro" id="IPR031358">
    <property type="entry name" value="Stealth_CR1"/>
</dbReference>
<dbReference type="Pfam" id="PF17103">
    <property type="entry name" value="Stealth_CR4"/>
    <property type="match status" value="1"/>
</dbReference>
<sequence length="669" mass="78016">MNFAAVARQQKCYQDSPAASKMRVKFLQRLIRDNATTFRSKRLWFLIIAVTVFAWRKRPNIFSAEPVDQAACCEPIDVVYTWVNGSDPEFIKSIQKFTPDYDQARFDDKNELKYSLRSLEAFAPWVRHVYIVTNGQIPYWLNMACERVTIISHAQIAPENTLLPTFSSSTIETFIHRIPSLSKKFLYLNDDIFLGAPLYPEDLFTSSEGTRVYTAWTVPDCTLGCPWVYVGDGSCDAICNIEECQFDGGDCQDHVDYYDDETSTSTTPKVVYEVPKLVPKNNITSLSVRYVAKHRKPRNFDELLKKHPPNNTELKSFVDQFNNNQKRQHSKATPTTEAAQISSSKDIYAQNLIHTNRILNSFYGYRSRKVLAHVGFLLDRDYVDELLKRFYPHFELTANNRFRHPQDVQFAFAYYHFLMSEARKLTVSEIFDELDTDNSSTWSDREIRTLLARIYPLPLDWAIVRYFEQIVVNCSRELGEDREDNVQYTTLVYERYEDSNIPRVTKRLVTQCSPLTEVLLNNFSERPKYKFNVNQKTGMYSNFKMLTSNMSEVVDALDELRKNPKKFNCINDNLDPAYPDENQLIKLILEDFYLSFFPRRSQFELPDNLRNRFTHIDDYLAWKQGREFVMFILPSKHVCCQVAGEIPIPSSLTRSKKQNDHRCTTCCVL</sequence>
<accession>A0A7R8UAC5</accession>
<keyword evidence="8" id="KW-1185">Reference proteome</keyword>
<keyword evidence="5" id="KW-0325">Glycoprotein</keyword>
<dbReference type="EMBL" id="LR899009">
    <property type="protein sequence ID" value="CAD7077034.1"/>
    <property type="molecule type" value="Genomic_DNA"/>
</dbReference>
<reference evidence="7 8" key="1">
    <citation type="submission" date="2020-11" db="EMBL/GenBank/DDBJ databases">
        <authorList>
            <person name="Wallbank WR R."/>
            <person name="Pardo Diaz C."/>
            <person name="Kozak K."/>
            <person name="Martin S."/>
            <person name="Jiggins C."/>
            <person name="Moest M."/>
            <person name="Warren A I."/>
            <person name="Generalovic N T."/>
            <person name="Byers J.R.P. K."/>
            <person name="Montejo-Kovacevich G."/>
            <person name="Yen C E."/>
        </authorList>
    </citation>
    <scope>NUCLEOTIDE SEQUENCE [LARGE SCALE GENOMIC DNA]</scope>
</reference>
<evidence type="ECO:0000313" key="7">
    <source>
        <dbReference type="EMBL" id="CAD7077034.1"/>
    </source>
</evidence>
<evidence type="ECO:0000256" key="1">
    <source>
        <dbReference type="ARBA" id="ARBA00007583"/>
    </source>
</evidence>
<dbReference type="InParanoid" id="A0A7R8UAC5"/>
<dbReference type="OrthoDB" id="263283at2759"/>
<organism evidence="7 8">
    <name type="scientific">Hermetia illucens</name>
    <name type="common">Black soldier fly</name>
    <dbReference type="NCBI Taxonomy" id="343691"/>
    <lineage>
        <taxon>Eukaryota</taxon>
        <taxon>Metazoa</taxon>
        <taxon>Ecdysozoa</taxon>
        <taxon>Arthropoda</taxon>
        <taxon>Hexapoda</taxon>
        <taxon>Insecta</taxon>
        <taxon>Pterygota</taxon>
        <taxon>Neoptera</taxon>
        <taxon>Endopterygota</taxon>
        <taxon>Diptera</taxon>
        <taxon>Brachycera</taxon>
        <taxon>Stratiomyomorpha</taxon>
        <taxon>Stratiomyidae</taxon>
        <taxon>Hermetiinae</taxon>
        <taxon>Hermetia</taxon>
    </lineage>
</organism>
<dbReference type="InterPro" id="IPR031357">
    <property type="entry name" value="Stealth_CR3"/>
</dbReference>
<protein>
    <recommendedName>
        <fullName evidence="6">LNR domain-containing protein</fullName>
    </recommendedName>
</protein>
<evidence type="ECO:0000313" key="8">
    <source>
        <dbReference type="Proteomes" id="UP000594454"/>
    </source>
</evidence>
<dbReference type="PANTHER" id="PTHR24045">
    <property type="match status" value="1"/>
</dbReference>
<dbReference type="AlphaFoldDB" id="A0A7R8UAC5"/>
<dbReference type="Pfam" id="PF17102">
    <property type="entry name" value="Stealth_CR3"/>
    <property type="match status" value="1"/>
</dbReference>
<keyword evidence="2" id="KW-0808">Transferase</keyword>
<evidence type="ECO:0000256" key="4">
    <source>
        <dbReference type="ARBA" id="ARBA00023157"/>
    </source>
</evidence>
<dbReference type="PANTHER" id="PTHR24045:SF0">
    <property type="entry name" value="N-ACETYLGLUCOSAMINE-1-PHOSPHOTRANSFERASE SUBUNITS ALPHA_BETA"/>
    <property type="match status" value="1"/>
</dbReference>
<dbReference type="Pfam" id="PF00066">
    <property type="entry name" value="Notch"/>
    <property type="match status" value="1"/>
</dbReference>
<keyword evidence="3" id="KW-0677">Repeat</keyword>
<dbReference type="InterPro" id="IPR021520">
    <property type="entry name" value="Stealth_CR2"/>
</dbReference>
<dbReference type="GO" id="GO:0005794">
    <property type="term" value="C:Golgi apparatus"/>
    <property type="evidence" value="ECO:0007669"/>
    <property type="project" value="TreeGrafter"/>
</dbReference>